<protein>
    <submittedName>
        <fullName evidence="1">Uncharacterized protein</fullName>
    </submittedName>
</protein>
<name>A0A419W8J5_9BACT</name>
<dbReference type="RefSeq" id="WP_147377194.1">
    <property type="nucleotide sequence ID" value="NZ_RAPN01000001.1"/>
</dbReference>
<sequence length="200" mass="23126">MAPHRHLIVLCGLFFFLLNGLSAQDNYYYNGNEKVFFSEGDPQVARIGTSDISASDLDHLLQETGIVRPDSYTAMEGQVGQLEVRLYPPHTADELWCLLWADERIDYVSGQFYQFGSDDPFYFTWEIVVQLKKKESVGRFRQLVSDYGLNIGREDLHRLPKFLLVATSPDIDIINTANRLYETGLFEYCCPDVLKQYHFY</sequence>
<keyword evidence="2" id="KW-1185">Reference proteome</keyword>
<dbReference type="AlphaFoldDB" id="A0A419W8J5"/>
<organism evidence="1 2">
    <name type="scientific">Mangrovibacterium diazotrophicum</name>
    <dbReference type="NCBI Taxonomy" id="1261403"/>
    <lineage>
        <taxon>Bacteria</taxon>
        <taxon>Pseudomonadati</taxon>
        <taxon>Bacteroidota</taxon>
        <taxon>Bacteroidia</taxon>
        <taxon>Marinilabiliales</taxon>
        <taxon>Prolixibacteraceae</taxon>
        <taxon>Mangrovibacterium</taxon>
    </lineage>
</organism>
<dbReference type="EMBL" id="RAPN01000001">
    <property type="protein sequence ID" value="RKD91760.1"/>
    <property type="molecule type" value="Genomic_DNA"/>
</dbReference>
<gene>
    <name evidence="1" type="ORF">BC643_2125</name>
</gene>
<evidence type="ECO:0000313" key="1">
    <source>
        <dbReference type="EMBL" id="RKD91760.1"/>
    </source>
</evidence>
<comment type="caution">
    <text evidence="1">The sequence shown here is derived from an EMBL/GenBank/DDBJ whole genome shotgun (WGS) entry which is preliminary data.</text>
</comment>
<evidence type="ECO:0000313" key="2">
    <source>
        <dbReference type="Proteomes" id="UP000283387"/>
    </source>
</evidence>
<reference evidence="1 2" key="1">
    <citation type="submission" date="2018-09" db="EMBL/GenBank/DDBJ databases">
        <title>Genomic Encyclopedia of Archaeal and Bacterial Type Strains, Phase II (KMG-II): from individual species to whole genera.</title>
        <authorList>
            <person name="Goeker M."/>
        </authorList>
    </citation>
    <scope>NUCLEOTIDE SEQUENCE [LARGE SCALE GENOMIC DNA]</scope>
    <source>
        <strain evidence="1 2">DSM 27148</strain>
    </source>
</reference>
<dbReference type="Proteomes" id="UP000283387">
    <property type="component" value="Unassembled WGS sequence"/>
</dbReference>
<proteinExistence type="predicted"/>
<accession>A0A419W8J5</accession>